<gene>
    <name evidence="3" type="ORF">KOR42_26080</name>
</gene>
<dbReference type="Pfam" id="PF13517">
    <property type="entry name" value="FG-GAP_3"/>
    <property type="match status" value="2"/>
</dbReference>
<keyword evidence="1 2" id="KW-0732">Signal</keyword>
<organism evidence="3 4">
    <name type="scientific">Thalassoglobus neptunius</name>
    <dbReference type="NCBI Taxonomy" id="1938619"/>
    <lineage>
        <taxon>Bacteria</taxon>
        <taxon>Pseudomonadati</taxon>
        <taxon>Planctomycetota</taxon>
        <taxon>Planctomycetia</taxon>
        <taxon>Planctomycetales</taxon>
        <taxon>Planctomycetaceae</taxon>
        <taxon>Thalassoglobus</taxon>
    </lineage>
</organism>
<evidence type="ECO:0000313" key="3">
    <source>
        <dbReference type="EMBL" id="TWT55797.1"/>
    </source>
</evidence>
<name>A0A5C5WYM7_9PLAN</name>
<evidence type="ECO:0000256" key="2">
    <source>
        <dbReference type="SAM" id="SignalP"/>
    </source>
</evidence>
<protein>
    <submittedName>
        <fullName evidence="3">FG-GAP repeat protein</fullName>
    </submittedName>
</protein>
<dbReference type="RefSeq" id="WP_197441119.1">
    <property type="nucleotide sequence ID" value="NZ_SIHI01000002.1"/>
</dbReference>
<accession>A0A5C5WYM7</accession>
<comment type="caution">
    <text evidence="3">The sequence shown here is derived from an EMBL/GenBank/DDBJ whole genome shotgun (WGS) entry which is preliminary data.</text>
</comment>
<proteinExistence type="predicted"/>
<dbReference type="InterPro" id="IPR013517">
    <property type="entry name" value="FG-GAP"/>
</dbReference>
<dbReference type="Gene3D" id="2.130.10.130">
    <property type="entry name" value="Integrin alpha, N-terminal"/>
    <property type="match status" value="2"/>
</dbReference>
<dbReference type="InterPro" id="IPR028994">
    <property type="entry name" value="Integrin_alpha_N"/>
</dbReference>
<dbReference type="PANTHER" id="PTHR44103">
    <property type="entry name" value="PROPROTEIN CONVERTASE P"/>
    <property type="match status" value="1"/>
</dbReference>
<feature type="chain" id="PRO_5022875231" evidence="2">
    <location>
        <begin position="21"/>
        <end position="396"/>
    </location>
</feature>
<keyword evidence="4" id="KW-1185">Reference proteome</keyword>
<dbReference type="AlphaFoldDB" id="A0A5C5WYM7"/>
<dbReference type="SUPFAM" id="SSF69318">
    <property type="entry name" value="Integrin alpha N-terminal domain"/>
    <property type="match status" value="1"/>
</dbReference>
<evidence type="ECO:0000256" key="1">
    <source>
        <dbReference type="ARBA" id="ARBA00022729"/>
    </source>
</evidence>
<dbReference type="EMBL" id="SIHI01000002">
    <property type="protein sequence ID" value="TWT55797.1"/>
    <property type="molecule type" value="Genomic_DNA"/>
</dbReference>
<feature type="signal peptide" evidence="2">
    <location>
        <begin position="1"/>
        <end position="20"/>
    </location>
</feature>
<sequence length="396" mass="44046" precursor="true">MRRFAICLVMFLMSVAPALGDHPVKFEVRQLAVDANEGCAVADFDGDGLLDVVAGRFWFRNGDWIARPVRGFEDVNGYVHSNGDFIHDVNGDGRPDIVAGGFFQTEVYWYENPGSKKLQQGFQWPKHLLVDTGFGQNEASFLHDFDKDGVPEWVSNSWIRDNPLIVWKFGTETQTAPGKGGATLEFEVPVLTRHLISEGGQGHGFGIGDINNDGRDDILTGTGWHECPEGDPLVGQWRYHADWQKQWSDPVIVRDMNQDGRNDVVWGNPHDYGLMISYAEETDESGKIKFRTEVIDDEFSQLHCIHFADLDGDGREELITGKRVRAHNGKDPGGSDPPLICYYTIDDQGHFEKHIIESGSVGIGLQIRAADLEGDGDIDIVVAGKDGTQVLFNQSK</sequence>
<dbReference type="PANTHER" id="PTHR44103:SF1">
    <property type="entry name" value="PROPROTEIN CONVERTASE P"/>
    <property type="match status" value="1"/>
</dbReference>
<evidence type="ECO:0000313" key="4">
    <source>
        <dbReference type="Proteomes" id="UP000317243"/>
    </source>
</evidence>
<dbReference type="Proteomes" id="UP000317243">
    <property type="component" value="Unassembled WGS sequence"/>
</dbReference>
<reference evidence="3 4" key="1">
    <citation type="submission" date="2019-02" db="EMBL/GenBank/DDBJ databases">
        <title>Deep-cultivation of Planctomycetes and their phenomic and genomic characterization uncovers novel biology.</title>
        <authorList>
            <person name="Wiegand S."/>
            <person name="Jogler M."/>
            <person name="Boedeker C."/>
            <person name="Pinto D."/>
            <person name="Vollmers J."/>
            <person name="Rivas-Marin E."/>
            <person name="Kohn T."/>
            <person name="Peeters S.H."/>
            <person name="Heuer A."/>
            <person name="Rast P."/>
            <person name="Oberbeckmann S."/>
            <person name="Bunk B."/>
            <person name="Jeske O."/>
            <person name="Meyerdierks A."/>
            <person name="Storesund J.E."/>
            <person name="Kallscheuer N."/>
            <person name="Luecker S."/>
            <person name="Lage O.M."/>
            <person name="Pohl T."/>
            <person name="Merkel B.J."/>
            <person name="Hornburger P."/>
            <person name="Mueller R.-W."/>
            <person name="Bruemmer F."/>
            <person name="Labrenz M."/>
            <person name="Spormann A.M."/>
            <person name="Op Den Camp H."/>
            <person name="Overmann J."/>
            <person name="Amann R."/>
            <person name="Jetten M.S.M."/>
            <person name="Mascher T."/>
            <person name="Medema M.H."/>
            <person name="Devos D.P."/>
            <person name="Kaster A.-K."/>
            <person name="Ovreas L."/>
            <person name="Rohde M."/>
            <person name="Galperin M.Y."/>
            <person name="Jogler C."/>
        </authorList>
    </citation>
    <scope>NUCLEOTIDE SEQUENCE [LARGE SCALE GENOMIC DNA]</scope>
    <source>
        <strain evidence="3 4">KOR42</strain>
    </source>
</reference>